<dbReference type="KEGG" id="hut:Huta_2795"/>
<dbReference type="GeneID" id="80457767"/>
<dbReference type="RefSeq" id="WP_015790518.1">
    <property type="nucleotide sequence ID" value="NC_013158.1"/>
</dbReference>
<dbReference type="STRING" id="519442.Huta_2795"/>
<name>C7NR43_HALUD</name>
<proteinExistence type="predicted"/>
<dbReference type="AlphaFoldDB" id="C7NR43"/>
<dbReference type="EMBL" id="CP001687">
    <property type="protein sequence ID" value="ACV12956.1"/>
    <property type="molecule type" value="Genomic_DNA"/>
</dbReference>
<keyword evidence="2" id="KW-1185">Reference proteome</keyword>
<evidence type="ECO:0000313" key="1">
    <source>
        <dbReference type="EMBL" id="ACV12956.1"/>
    </source>
</evidence>
<organism evidence="1 2">
    <name type="scientific">Halorhabdus utahensis (strain DSM 12940 / JCM 11049 / AX-2)</name>
    <dbReference type="NCBI Taxonomy" id="519442"/>
    <lineage>
        <taxon>Archaea</taxon>
        <taxon>Methanobacteriati</taxon>
        <taxon>Methanobacteriota</taxon>
        <taxon>Stenosarchaea group</taxon>
        <taxon>Halobacteria</taxon>
        <taxon>Halobacteriales</taxon>
        <taxon>Haloarculaceae</taxon>
        <taxon>Halorhabdus</taxon>
    </lineage>
</organism>
<dbReference type="HOGENOM" id="CLU_3263722_0_0_2"/>
<evidence type="ECO:0000313" key="2">
    <source>
        <dbReference type="Proteomes" id="UP000002071"/>
    </source>
</evidence>
<dbReference type="eggNOG" id="arCOG15246">
    <property type="taxonomic scope" value="Archaea"/>
</dbReference>
<protein>
    <submittedName>
        <fullName evidence="1">Uncharacterized protein</fullName>
    </submittedName>
</protein>
<sequence>MEAAVILLLVSLLALGVLLVLTRWLVPKALAEESTDHAGGH</sequence>
<accession>C7NR43</accession>
<reference evidence="1 2" key="1">
    <citation type="journal article" date="2009" name="Stand. Genomic Sci.">
        <title>Complete genome sequence of Halorhabdus utahensis type strain (AX-2).</title>
        <authorList>
            <person name="Anderson I."/>
            <person name="Tindall B.J."/>
            <person name="Pomrenke H."/>
            <person name="Goker M."/>
            <person name="Lapidus A."/>
            <person name="Nolan M."/>
            <person name="Copeland A."/>
            <person name="Glavina Del Rio T."/>
            <person name="Chen F."/>
            <person name="Tice H."/>
            <person name="Cheng J.F."/>
            <person name="Lucas S."/>
            <person name="Chertkov O."/>
            <person name="Bruce D."/>
            <person name="Brettin T."/>
            <person name="Detter J.C."/>
            <person name="Han C."/>
            <person name="Goodwin L."/>
            <person name="Land M."/>
            <person name="Hauser L."/>
            <person name="Chang Y.J."/>
            <person name="Jeffries C.D."/>
            <person name="Pitluck S."/>
            <person name="Pati A."/>
            <person name="Mavromatis K."/>
            <person name="Ivanova N."/>
            <person name="Ovchinnikova G."/>
            <person name="Chen A."/>
            <person name="Palaniappan K."/>
            <person name="Chain P."/>
            <person name="Rohde M."/>
            <person name="Bristow J."/>
            <person name="Eisen J.A."/>
            <person name="Markowitz V."/>
            <person name="Hugenholtz P."/>
            <person name="Kyrpides N.C."/>
            <person name="Klenk H.P."/>
        </authorList>
    </citation>
    <scope>NUCLEOTIDE SEQUENCE [LARGE SCALE GENOMIC DNA]</scope>
    <source>
        <strain evidence="2">DSM 12940 / JCM 11049 / AX-2</strain>
    </source>
</reference>
<dbReference type="Proteomes" id="UP000002071">
    <property type="component" value="Chromosome"/>
</dbReference>
<gene>
    <name evidence="1" type="ordered locus">Huta_2795</name>
</gene>